<proteinExistence type="predicted"/>
<accession>A0A9D4CQ29</accession>
<name>A0A9D4CQ29_DREPO</name>
<dbReference type="EMBL" id="JAIWYP010000012">
    <property type="protein sequence ID" value="KAH3728587.1"/>
    <property type="molecule type" value="Genomic_DNA"/>
</dbReference>
<keyword evidence="2" id="KW-1185">Reference proteome</keyword>
<evidence type="ECO:0000313" key="2">
    <source>
        <dbReference type="Proteomes" id="UP000828390"/>
    </source>
</evidence>
<organism evidence="1 2">
    <name type="scientific">Dreissena polymorpha</name>
    <name type="common">Zebra mussel</name>
    <name type="synonym">Mytilus polymorpha</name>
    <dbReference type="NCBI Taxonomy" id="45954"/>
    <lineage>
        <taxon>Eukaryota</taxon>
        <taxon>Metazoa</taxon>
        <taxon>Spiralia</taxon>
        <taxon>Lophotrochozoa</taxon>
        <taxon>Mollusca</taxon>
        <taxon>Bivalvia</taxon>
        <taxon>Autobranchia</taxon>
        <taxon>Heteroconchia</taxon>
        <taxon>Euheterodonta</taxon>
        <taxon>Imparidentia</taxon>
        <taxon>Neoheterodontei</taxon>
        <taxon>Myida</taxon>
        <taxon>Dreissenoidea</taxon>
        <taxon>Dreissenidae</taxon>
        <taxon>Dreissena</taxon>
    </lineage>
</organism>
<reference evidence="1" key="1">
    <citation type="journal article" date="2019" name="bioRxiv">
        <title>The Genome of the Zebra Mussel, Dreissena polymorpha: A Resource for Invasive Species Research.</title>
        <authorList>
            <person name="McCartney M.A."/>
            <person name="Auch B."/>
            <person name="Kono T."/>
            <person name="Mallez S."/>
            <person name="Zhang Y."/>
            <person name="Obille A."/>
            <person name="Becker A."/>
            <person name="Abrahante J.E."/>
            <person name="Garbe J."/>
            <person name="Badalamenti J.P."/>
            <person name="Herman A."/>
            <person name="Mangelson H."/>
            <person name="Liachko I."/>
            <person name="Sullivan S."/>
            <person name="Sone E.D."/>
            <person name="Koren S."/>
            <person name="Silverstein K.A.T."/>
            <person name="Beckman K.B."/>
            <person name="Gohl D.M."/>
        </authorList>
    </citation>
    <scope>NUCLEOTIDE SEQUENCE</scope>
    <source>
        <strain evidence="1">Duluth1</strain>
        <tissue evidence="1">Whole animal</tissue>
    </source>
</reference>
<dbReference type="AlphaFoldDB" id="A0A9D4CQ29"/>
<dbReference type="Proteomes" id="UP000828390">
    <property type="component" value="Unassembled WGS sequence"/>
</dbReference>
<comment type="caution">
    <text evidence="1">The sequence shown here is derived from an EMBL/GenBank/DDBJ whole genome shotgun (WGS) entry which is preliminary data.</text>
</comment>
<reference evidence="1" key="2">
    <citation type="submission" date="2020-11" db="EMBL/GenBank/DDBJ databases">
        <authorList>
            <person name="McCartney M.A."/>
            <person name="Auch B."/>
            <person name="Kono T."/>
            <person name="Mallez S."/>
            <person name="Becker A."/>
            <person name="Gohl D.M."/>
            <person name="Silverstein K.A.T."/>
            <person name="Koren S."/>
            <person name="Bechman K.B."/>
            <person name="Herman A."/>
            <person name="Abrahante J.E."/>
            <person name="Garbe J."/>
        </authorList>
    </citation>
    <scope>NUCLEOTIDE SEQUENCE</scope>
    <source>
        <strain evidence="1">Duluth1</strain>
        <tissue evidence="1">Whole animal</tissue>
    </source>
</reference>
<evidence type="ECO:0000313" key="1">
    <source>
        <dbReference type="EMBL" id="KAH3728587.1"/>
    </source>
</evidence>
<gene>
    <name evidence="1" type="ORF">DPMN_054545</name>
</gene>
<sequence length="110" mass="12450">MDYSLTSILRTVEVESSGTSVNDDNTGMEVNQHHIHETEIEVTNKYKRNMVGIVMQCVQPSLAMVKDREHFAQRETKRVDIILNALGNIDATNNGISNFAQSKFNEFVSF</sequence>
<protein>
    <submittedName>
        <fullName evidence="1">Uncharacterized protein</fullName>
    </submittedName>
</protein>